<evidence type="ECO:0000313" key="8">
    <source>
        <dbReference type="EMBL" id="TWH89487.1"/>
    </source>
</evidence>
<keyword evidence="5" id="KW-0233">DNA recombination</keyword>
<keyword evidence="9" id="KW-1185">Reference proteome</keyword>
<dbReference type="NCBIfam" id="NF033581">
    <property type="entry name" value="transpos_IS5_4"/>
    <property type="match status" value="1"/>
</dbReference>
<keyword evidence="4" id="KW-0238">DNA-binding</keyword>
<evidence type="ECO:0000259" key="7">
    <source>
        <dbReference type="Pfam" id="PF05598"/>
    </source>
</evidence>
<dbReference type="AlphaFoldDB" id="A0A562K230"/>
<comment type="caution">
    <text evidence="8">The sequence shown here is derived from an EMBL/GenBank/DDBJ whole genome shotgun (WGS) entry which is preliminary data.</text>
</comment>
<dbReference type="InterPro" id="IPR047959">
    <property type="entry name" value="Transpos_IS5"/>
</dbReference>
<dbReference type="Pfam" id="PF01609">
    <property type="entry name" value="DDE_Tnp_1"/>
    <property type="match status" value="1"/>
</dbReference>
<gene>
    <name evidence="8" type="ORF">IQ35_03819</name>
</gene>
<evidence type="ECO:0000256" key="1">
    <source>
        <dbReference type="ARBA" id="ARBA00003544"/>
    </source>
</evidence>
<evidence type="ECO:0000256" key="5">
    <source>
        <dbReference type="ARBA" id="ARBA00023172"/>
    </source>
</evidence>
<dbReference type="InterPro" id="IPR008490">
    <property type="entry name" value="Transposase_InsH_N"/>
</dbReference>
<evidence type="ECO:0000256" key="3">
    <source>
        <dbReference type="ARBA" id="ARBA00022578"/>
    </source>
</evidence>
<proteinExistence type="inferred from homology"/>
<dbReference type="Pfam" id="PF05598">
    <property type="entry name" value="DUF772"/>
    <property type="match status" value="1"/>
</dbReference>
<dbReference type="GO" id="GO:0003677">
    <property type="term" value="F:DNA binding"/>
    <property type="evidence" value="ECO:0007669"/>
    <property type="project" value="UniProtKB-KW"/>
</dbReference>
<feature type="domain" description="Transposase InsH N-terminal" evidence="7">
    <location>
        <begin position="14"/>
        <end position="112"/>
    </location>
</feature>
<dbReference type="PANTHER" id="PTHR35604:SF2">
    <property type="entry name" value="TRANSPOSASE INSH FOR INSERTION SEQUENCE ELEMENT IS5A-RELATED"/>
    <property type="match status" value="1"/>
</dbReference>
<accession>A0A562K230</accession>
<evidence type="ECO:0000259" key="6">
    <source>
        <dbReference type="Pfam" id="PF01609"/>
    </source>
</evidence>
<comment type="similarity">
    <text evidence="2">Belongs to the transposase 11 family.</text>
</comment>
<evidence type="ECO:0000313" key="9">
    <source>
        <dbReference type="Proteomes" id="UP000316624"/>
    </source>
</evidence>
<evidence type="ECO:0000256" key="2">
    <source>
        <dbReference type="ARBA" id="ARBA00010075"/>
    </source>
</evidence>
<dbReference type="EMBL" id="VLKK01000030">
    <property type="protein sequence ID" value="TWH89487.1"/>
    <property type="molecule type" value="Genomic_DNA"/>
</dbReference>
<feature type="domain" description="Transposase IS4-like" evidence="6">
    <location>
        <begin position="140"/>
        <end position="344"/>
    </location>
</feature>
<organism evidence="8 9">
    <name type="scientific">Sphingobium wenxiniae (strain DSM 21828 / CGMCC 1.7748 / JZ-1)</name>
    <dbReference type="NCBI Taxonomy" id="595605"/>
    <lineage>
        <taxon>Bacteria</taxon>
        <taxon>Pseudomonadati</taxon>
        <taxon>Pseudomonadota</taxon>
        <taxon>Alphaproteobacteria</taxon>
        <taxon>Sphingomonadales</taxon>
        <taxon>Sphingomonadaceae</taxon>
        <taxon>Sphingobium</taxon>
    </lineage>
</organism>
<dbReference type="RefSeq" id="WP_145075811.1">
    <property type="nucleotide sequence ID" value="NZ_JACIIY010000040.1"/>
</dbReference>
<name>A0A562K230_SPHWJ</name>
<protein>
    <submittedName>
        <fullName evidence="8">Transposase</fullName>
    </submittedName>
</protein>
<dbReference type="PANTHER" id="PTHR35604">
    <property type="entry name" value="TRANSPOSASE INSH FOR INSERTION SEQUENCE ELEMENT IS5A-RELATED"/>
    <property type="match status" value="1"/>
</dbReference>
<comment type="function">
    <text evidence="1">Involved in the transposition of the insertion sequence IS5.</text>
</comment>
<dbReference type="Proteomes" id="UP000316624">
    <property type="component" value="Unassembled WGS sequence"/>
</dbReference>
<dbReference type="InterPro" id="IPR002559">
    <property type="entry name" value="Transposase_11"/>
</dbReference>
<evidence type="ECO:0000256" key="4">
    <source>
        <dbReference type="ARBA" id="ARBA00023125"/>
    </source>
</evidence>
<reference evidence="8 9" key="1">
    <citation type="journal article" date="2015" name="Stand. Genomic Sci.">
        <title>Genomic Encyclopedia of Bacterial and Archaeal Type Strains, Phase III: the genomes of soil and plant-associated and newly described type strains.</title>
        <authorList>
            <person name="Whitman W.B."/>
            <person name="Woyke T."/>
            <person name="Klenk H.P."/>
            <person name="Zhou Y."/>
            <person name="Lilburn T.G."/>
            <person name="Beck B.J."/>
            <person name="De Vos P."/>
            <person name="Vandamme P."/>
            <person name="Eisen J.A."/>
            <person name="Garrity G."/>
            <person name="Hugenholtz P."/>
            <person name="Kyrpides N.C."/>
        </authorList>
    </citation>
    <scope>NUCLEOTIDE SEQUENCE [LARGE SCALE GENOMIC DNA]</scope>
    <source>
        <strain evidence="8 9">CGMCC 1.7748</strain>
    </source>
</reference>
<sequence>MRQSGLFGLSDHLKRLSAHGDPLEELSRIVDFEVFRSTLVAALAYGDGSKGGRPPYDPVAMLKVLILAAQNNVSDARMEYLIRDRLSWLRFLGFDLGVATPDANTIRLFREKLTEAGALDELFADFDRQLKQQGYLAMGGQIVDATLVAAPKQRNTQAEKDAIKDGKTAGEIWPEPARSAQKDTDARWTLKFAKGRPAANGRPQIDIAIPSFGYKSSIAICRAFGFIRKGKVTDGARFDGRMLRDVVTGDNTASDVWADTAYRSQANEKWLKAQGRVSRIHRKKPRGKPMPDHVRRANATKSKIRARVEHVFAQQKAKMGLFIRTIGINRAEAKITLANLAYNMNRLIFHERRAAMG</sequence>
<keyword evidence="3" id="KW-0815">Transposition</keyword>
<dbReference type="GO" id="GO:0004803">
    <property type="term" value="F:transposase activity"/>
    <property type="evidence" value="ECO:0007669"/>
    <property type="project" value="InterPro"/>
</dbReference>
<dbReference type="GO" id="GO:0006313">
    <property type="term" value="P:DNA transposition"/>
    <property type="evidence" value="ECO:0007669"/>
    <property type="project" value="InterPro"/>
</dbReference>